<dbReference type="SUPFAM" id="SSF50729">
    <property type="entry name" value="PH domain-like"/>
    <property type="match status" value="1"/>
</dbReference>
<comment type="caution">
    <text evidence="2">The sequence shown here is derived from an EMBL/GenBank/DDBJ whole genome shotgun (WGS) entry which is preliminary data.</text>
</comment>
<organism evidence="2 3">
    <name type="scientific">Elliptochloris bilobata</name>
    <dbReference type="NCBI Taxonomy" id="381761"/>
    <lineage>
        <taxon>Eukaryota</taxon>
        <taxon>Viridiplantae</taxon>
        <taxon>Chlorophyta</taxon>
        <taxon>core chlorophytes</taxon>
        <taxon>Trebouxiophyceae</taxon>
        <taxon>Trebouxiophyceae incertae sedis</taxon>
        <taxon>Elliptochloris clade</taxon>
        <taxon>Elliptochloris</taxon>
    </lineage>
</organism>
<dbReference type="SMART" id="SM00233">
    <property type="entry name" value="PH"/>
    <property type="match status" value="1"/>
</dbReference>
<dbReference type="AlphaFoldDB" id="A0AAW1RB88"/>
<gene>
    <name evidence="2" type="ORF">WJX81_004843</name>
</gene>
<accession>A0AAW1RB88</accession>
<dbReference type="EMBL" id="JALJOU010000048">
    <property type="protein sequence ID" value="KAK9830979.1"/>
    <property type="molecule type" value="Genomic_DNA"/>
</dbReference>
<evidence type="ECO:0000259" key="1">
    <source>
        <dbReference type="PROSITE" id="PS50003"/>
    </source>
</evidence>
<protein>
    <recommendedName>
        <fullName evidence="1">PH domain-containing protein</fullName>
    </recommendedName>
</protein>
<keyword evidence="3" id="KW-1185">Reference proteome</keyword>
<dbReference type="Proteomes" id="UP001445335">
    <property type="component" value="Unassembled WGS sequence"/>
</dbReference>
<evidence type="ECO:0000313" key="3">
    <source>
        <dbReference type="Proteomes" id="UP001445335"/>
    </source>
</evidence>
<proteinExistence type="predicted"/>
<sequence>MVQLTRGAPQCSAQPAARAPTVSESIAAALASKLSVNTRREHRVRASPSLQLPARVAAEIETPPQGSPAAEGAGDSGAGNVLGSGDSFAHAVVKQAARLRSAVWRGSERVSFLDIAKNPLLARAARAELHAGNPEAAAASASAATGVLLPEAEAALGLRAAGALDTEAAEESRSGRELAALLAARLDAARRASEKLLGVLQALAAAEAAYTRALTAASRVALAGDCDGAALCAAAAGLADLPFQVGQQHAAVGAGLSDATRGVQEVVGTMRSACADLTSDAHRAHRAMDAARVELAAAFSARRAARRVVERGARGAPEGDPWLGEARCVAAGRAVAAAGTAERELLDRAFARVCELEMRRAGTMRSVVGTLVHAYRAALAALRSDTSALAAAAEEAAAGDSDLVPLAAGAAAAAEAGAALAVRQAEALQAAATALLRSAEIVRQGAMARWVAGEGRWADCHLVLTRAGCLHWFEGGLPTPAAPIPAGSLALARCQLDAGDAERFRLEHPAGMWGRPRTLCFRAGAGQDTGEWVLALRDALAAARAR</sequence>
<dbReference type="PROSITE" id="PS50003">
    <property type="entry name" value="PH_DOMAIN"/>
    <property type="match status" value="1"/>
</dbReference>
<reference evidence="2 3" key="1">
    <citation type="journal article" date="2024" name="Nat. Commun.">
        <title>Phylogenomics reveals the evolutionary origins of lichenization in chlorophyte algae.</title>
        <authorList>
            <person name="Puginier C."/>
            <person name="Libourel C."/>
            <person name="Otte J."/>
            <person name="Skaloud P."/>
            <person name="Haon M."/>
            <person name="Grisel S."/>
            <person name="Petersen M."/>
            <person name="Berrin J.G."/>
            <person name="Delaux P.M."/>
            <person name="Dal Grande F."/>
            <person name="Keller J."/>
        </authorList>
    </citation>
    <scope>NUCLEOTIDE SEQUENCE [LARGE SCALE GENOMIC DNA]</scope>
    <source>
        <strain evidence="2 3">SAG 245.80</strain>
    </source>
</reference>
<dbReference type="InterPro" id="IPR001849">
    <property type="entry name" value="PH_domain"/>
</dbReference>
<evidence type="ECO:0000313" key="2">
    <source>
        <dbReference type="EMBL" id="KAK9830979.1"/>
    </source>
</evidence>
<feature type="domain" description="PH" evidence="1">
    <location>
        <begin position="440"/>
        <end position="541"/>
    </location>
</feature>
<name>A0AAW1RB88_9CHLO</name>